<organism evidence="1 2">
    <name type="scientific">Austropuccinia psidii MF-1</name>
    <dbReference type="NCBI Taxonomy" id="1389203"/>
    <lineage>
        <taxon>Eukaryota</taxon>
        <taxon>Fungi</taxon>
        <taxon>Dikarya</taxon>
        <taxon>Basidiomycota</taxon>
        <taxon>Pucciniomycotina</taxon>
        <taxon>Pucciniomycetes</taxon>
        <taxon>Pucciniales</taxon>
        <taxon>Sphaerophragmiaceae</taxon>
        <taxon>Austropuccinia</taxon>
    </lineage>
</organism>
<name>A0A9Q3P267_9BASI</name>
<evidence type="ECO:0000313" key="2">
    <source>
        <dbReference type="Proteomes" id="UP000765509"/>
    </source>
</evidence>
<dbReference type="Proteomes" id="UP000765509">
    <property type="component" value="Unassembled WGS sequence"/>
</dbReference>
<dbReference type="AlphaFoldDB" id="A0A9Q3P267"/>
<proteinExistence type="predicted"/>
<evidence type="ECO:0000313" key="1">
    <source>
        <dbReference type="EMBL" id="MBW0547865.1"/>
    </source>
</evidence>
<reference evidence="1" key="1">
    <citation type="submission" date="2021-03" db="EMBL/GenBank/DDBJ databases">
        <title>Draft genome sequence of rust myrtle Austropuccinia psidii MF-1, a brazilian biotype.</title>
        <authorList>
            <person name="Quecine M.C."/>
            <person name="Pachon D.M.R."/>
            <person name="Bonatelli M.L."/>
            <person name="Correr F.H."/>
            <person name="Franceschini L.M."/>
            <person name="Leite T.F."/>
            <person name="Margarido G.R.A."/>
            <person name="Almeida C.A."/>
            <person name="Ferrarezi J.A."/>
            <person name="Labate C.A."/>
        </authorList>
    </citation>
    <scope>NUCLEOTIDE SEQUENCE</scope>
    <source>
        <strain evidence="1">MF-1</strain>
    </source>
</reference>
<comment type="caution">
    <text evidence="1">The sequence shown here is derived from an EMBL/GenBank/DDBJ whole genome shotgun (WGS) entry which is preliminary data.</text>
</comment>
<keyword evidence="2" id="KW-1185">Reference proteome</keyword>
<protein>
    <submittedName>
        <fullName evidence="1">Uncharacterized protein</fullName>
    </submittedName>
</protein>
<sequence length="104" mass="11586">MRLRHCPHHSLHLRTPASSSPWLTILTLLQALNLCLRRCPHPPLRLLAPAQHASNAAYHPYARSALPTCLRGYLPSLGLWSTFPTCLPGCLPSLRLYSARPTCL</sequence>
<gene>
    <name evidence="1" type="ORF">O181_087580</name>
</gene>
<accession>A0A9Q3P267</accession>
<dbReference type="EMBL" id="AVOT02052967">
    <property type="protein sequence ID" value="MBW0547865.1"/>
    <property type="molecule type" value="Genomic_DNA"/>
</dbReference>